<sequence length="180" mass="19827">MTTKTNVKAAAVSVIAAMGADKLDELIAKVIKQAASVQDQIQKVAVAIMAHAYHHGDYSRAATLVNGLGAGIRAKALIEWFHLAGLTVDEDNGGFKGWQGKSFIEKHWERITDKKWYDCKPENVWQGFDLNAELARLVKKAEQANKKAEKLRQDGKELPEDAVKIDAAALTALRSMIRES</sequence>
<feature type="coiled-coil region" evidence="1">
    <location>
        <begin position="131"/>
        <end position="158"/>
    </location>
</feature>
<name>A0A2S1PFP7_9CAUD</name>
<dbReference type="Proteomes" id="UP000246930">
    <property type="component" value="Segment"/>
</dbReference>
<accession>A0A2S1PFP7</accession>
<keyword evidence="1" id="KW-0175">Coiled coil</keyword>
<organism evidence="2 3">
    <name type="scientific">Aeromonas phage 25AhydR2PP</name>
    <dbReference type="NCBI Taxonomy" id="2163976"/>
    <lineage>
        <taxon>Viruses</taxon>
        <taxon>Duplodnaviria</taxon>
        <taxon>Heunggongvirae</taxon>
        <taxon>Uroviricota</taxon>
        <taxon>Caudoviricetes</taxon>
        <taxon>Autographivirales</taxon>
        <taxon>Autonotataviridae</taxon>
        <taxon>Aerosvirus</taxon>
        <taxon>Aerosvirus av25AhydR2PP</taxon>
    </lineage>
</organism>
<protein>
    <submittedName>
        <fullName evidence="2">Uncharacterized protein</fullName>
    </submittedName>
</protein>
<evidence type="ECO:0000256" key="1">
    <source>
        <dbReference type="SAM" id="Coils"/>
    </source>
</evidence>
<keyword evidence="3" id="KW-1185">Reference proteome</keyword>
<evidence type="ECO:0000313" key="2">
    <source>
        <dbReference type="EMBL" id="AWH15392.1"/>
    </source>
</evidence>
<proteinExistence type="predicted"/>
<reference evidence="2" key="1">
    <citation type="submission" date="2018-03" db="EMBL/GenBank/DDBJ databases">
        <title>Complete genome sequences of new Aeromonas and Pseudomonas phages promising in phage therapy dedicated to aquaculture.</title>
        <authorList>
            <person name="Kolsut J."/>
            <person name="Wojcik E."/>
            <person name="Wojtasik A."/>
            <person name="Dastych J."/>
        </authorList>
    </citation>
    <scope>NUCLEOTIDE SEQUENCE [LARGE SCALE GENOMIC DNA]</scope>
</reference>
<dbReference type="GeneID" id="54991768"/>
<evidence type="ECO:0000313" key="3">
    <source>
        <dbReference type="Proteomes" id="UP000246930"/>
    </source>
</evidence>
<dbReference type="RefSeq" id="YP_009801257.1">
    <property type="nucleotide sequence ID" value="NC_047966.1"/>
</dbReference>
<dbReference type="KEGG" id="vg:54991768"/>
<dbReference type="EMBL" id="MH179473">
    <property type="protein sequence ID" value="AWH15392.1"/>
    <property type="molecule type" value="Genomic_DNA"/>
</dbReference>